<keyword evidence="3" id="KW-1185">Reference proteome</keyword>
<dbReference type="HOGENOM" id="CLU_2329732_0_0_7"/>
<dbReference type="OrthoDB" id="8926597at2"/>
<dbReference type="STRING" id="316067.Geob_1279"/>
<feature type="domain" description="DUF6916" evidence="1">
    <location>
        <begin position="4"/>
        <end position="93"/>
    </location>
</feature>
<evidence type="ECO:0000313" key="3">
    <source>
        <dbReference type="Proteomes" id="UP000007721"/>
    </source>
</evidence>
<dbReference type="RefSeq" id="WP_012646368.1">
    <property type="nucleotide sequence ID" value="NC_011979.1"/>
</dbReference>
<evidence type="ECO:0000259" key="1">
    <source>
        <dbReference type="Pfam" id="PF21880"/>
    </source>
</evidence>
<dbReference type="EMBL" id="CP001390">
    <property type="protein sequence ID" value="ACM19639.1"/>
    <property type="molecule type" value="Genomic_DNA"/>
</dbReference>
<proteinExistence type="predicted"/>
<organism evidence="2 3">
    <name type="scientific">Geotalea daltonii (strain DSM 22248 / JCM 15807 / FRC-32)</name>
    <name type="common">Geobacter daltonii</name>
    <dbReference type="NCBI Taxonomy" id="316067"/>
    <lineage>
        <taxon>Bacteria</taxon>
        <taxon>Pseudomonadati</taxon>
        <taxon>Thermodesulfobacteriota</taxon>
        <taxon>Desulfuromonadia</taxon>
        <taxon>Geobacterales</taxon>
        <taxon>Geobacteraceae</taxon>
        <taxon>Geotalea</taxon>
    </lineage>
</organism>
<accession>B9M3Z6</accession>
<name>B9M3Z6_GEODF</name>
<dbReference type="Proteomes" id="UP000007721">
    <property type="component" value="Chromosome"/>
</dbReference>
<evidence type="ECO:0000313" key="2">
    <source>
        <dbReference type="EMBL" id="ACM19639.1"/>
    </source>
</evidence>
<dbReference type="Pfam" id="PF21880">
    <property type="entry name" value="DUF6916"/>
    <property type="match status" value="1"/>
</dbReference>
<protein>
    <recommendedName>
        <fullName evidence="1">DUF6916 domain-containing protein</fullName>
    </recommendedName>
</protein>
<dbReference type="KEGG" id="geo:Geob_1279"/>
<dbReference type="InterPro" id="IPR054209">
    <property type="entry name" value="DUF6916"/>
</dbReference>
<gene>
    <name evidence="2" type="ordered locus">Geob_1279</name>
</gene>
<dbReference type="eggNOG" id="ENOG502ZSHD">
    <property type="taxonomic scope" value="Bacteria"/>
</dbReference>
<sequence length="98" mass="10954">MTKLKKEDFEPHLATVFQVLPSGMEPVPVELVQVEDKSSAALEVFSLMFKGSTDNVFHHDTHRVRHGVMGELEIFLGPVHTGKLDAVYYQAIFSSPRG</sequence>
<dbReference type="AlphaFoldDB" id="B9M3Z6"/>
<reference evidence="2 3" key="1">
    <citation type="submission" date="2009-01" db="EMBL/GenBank/DDBJ databases">
        <title>Complete sequence of Geobacter sp. FRC-32.</title>
        <authorList>
            <consortium name="US DOE Joint Genome Institute"/>
            <person name="Lucas S."/>
            <person name="Copeland A."/>
            <person name="Lapidus A."/>
            <person name="Glavina del Rio T."/>
            <person name="Dalin E."/>
            <person name="Tice H."/>
            <person name="Bruce D."/>
            <person name="Goodwin L."/>
            <person name="Pitluck S."/>
            <person name="Saunders E."/>
            <person name="Brettin T."/>
            <person name="Detter J.C."/>
            <person name="Han C."/>
            <person name="Larimer F."/>
            <person name="Land M."/>
            <person name="Hauser L."/>
            <person name="Kyrpides N."/>
            <person name="Ovchinnikova G."/>
            <person name="Kostka J."/>
            <person name="Richardson P."/>
        </authorList>
    </citation>
    <scope>NUCLEOTIDE SEQUENCE [LARGE SCALE GENOMIC DNA]</scope>
    <source>
        <strain evidence="3">DSM 22248 / JCM 15807 / FRC-32</strain>
    </source>
</reference>